<accession>A0A151MJA0</accession>
<dbReference type="eggNOG" id="KOG4087">
    <property type="taxonomic scope" value="Eukaryota"/>
</dbReference>
<dbReference type="SUPFAM" id="SSF48619">
    <property type="entry name" value="Phospholipase A2, PLA2"/>
    <property type="match status" value="1"/>
</dbReference>
<feature type="binding site" evidence="5">
    <location>
        <position position="49"/>
    </location>
    <ligand>
        <name>Ca(2+)</name>
        <dbReference type="ChEBI" id="CHEBI:29108"/>
    </ligand>
</feature>
<dbReference type="InterPro" id="IPR001211">
    <property type="entry name" value="PLA2"/>
</dbReference>
<dbReference type="PRINTS" id="PR00389">
    <property type="entry name" value="PHPHLIPASEA2"/>
</dbReference>
<comment type="subcellular location">
    <subcellularLocation>
        <location evidence="1 8">Secreted</location>
    </subcellularLocation>
</comment>
<name>A0A151MJA0_ALLMI</name>
<dbReference type="AlphaFoldDB" id="A0A151MJA0"/>
<reference evidence="10 11" key="1">
    <citation type="journal article" date="2012" name="Genome Biol.">
        <title>Sequencing three crocodilian genomes to illuminate the evolution of archosaurs and amniotes.</title>
        <authorList>
            <person name="St John J.A."/>
            <person name="Braun E.L."/>
            <person name="Isberg S.R."/>
            <person name="Miles L.G."/>
            <person name="Chong A.Y."/>
            <person name="Gongora J."/>
            <person name="Dalzell P."/>
            <person name="Moran C."/>
            <person name="Bed'hom B."/>
            <person name="Abzhanov A."/>
            <person name="Burgess S.C."/>
            <person name="Cooksey A.M."/>
            <person name="Castoe T.A."/>
            <person name="Crawford N.G."/>
            <person name="Densmore L.D."/>
            <person name="Drew J.C."/>
            <person name="Edwards S.V."/>
            <person name="Faircloth B.C."/>
            <person name="Fujita M.K."/>
            <person name="Greenwold M.J."/>
            <person name="Hoffmann F.G."/>
            <person name="Howard J.M."/>
            <person name="Iguchi T."/>
            <person name="Janes D.E."/>
            <person name="Khan S.Y."/>
            <person name="Kohno S."/>
            <person name="de Koning A.J."/>
            <person name="Lance S.L."/>
            <person name="McCarthy F.M."/>
            <person name="McCormack J.E."/>
            <person name="Merchant M.E."/>
            <person name="Peterson D.G."/>
            <person name="Pollock D.D."/>
            <person name="Pourmand N."/>
            <person name="Raney B.J."/>
            <person name="Roessler K.A."/>
            <person name="Sanford J.R."/>
            <person name="Sawyer R.H."/>
            <person name="Schmidt C.J."/>
            <person name="Triplett E.W."/>
            <person name="Tuberville T.D."/>
            <person name="Venegas-Anaya M."/>
            <person name="Howard J.T."/>
            <person name="Jarvis E.D."/>
            <person name="Guillette L.J.Jr."/>
            <person name="Glenn T.C."/>
            <person name="Green R.E."/>
            <person name="Ray D.A."/>
        </authorList>
    </citation>
    <scope>NUCLEOTIDE SEQUENCE [LARGE SCALE GENOMIC DNA]</scope>
    <source>
        <strain evidence="10">KSC_2009_1</strain>
    </source>
</reference>
<dbReference type="InterPro" id="IPR036444">
    <property type="entry name" value="PLipase_A2_dom_sf"/>
</dbReference>
<dbReference type="PANTHER" id="PTHR11716">
    <property type="entry name" value="PHOSPHOLIPASE A2 FAMILY MEMBER"/>
    <property type="match status" value="1"/>
</dbReference>
<dbReference type="FunFam" id="1.20.90.10:FF:000001">
    <property type="entry name" value="Basic phospholipase A2 homolog"/>
    <property type="match status" value="1"/>
</dbReference>
<feature type="binding site" evidence="5">
    <location>
        <position position="51"/>
    </location>
    <ligand>
        <name>Ca(2+)</name>
        <dbReference type="ChEBI" id="CHEBI:29108"/>
    </ligand>
</feature>
<evidence type="ECO:0000256" key="6">
    <source>
        <dbReference type="PIRSR" id="PIRSR601211-3"/>
    </source>
</evidence>
<comment type="similarity">
    <text evidence="7">Belongs to the phospholipase A2 family.</text>
</comment>
<evidence type="ECO:0000313" key="10">
    <source>
        <dbReference type="EMBL" id="KYO24543.1"/>
    </source>
</evidence>
<keyword evidence="5 8" id="KW-0106">Calcium</keyword>
<evidence type="ECO:0000256" key="7">
    <source>
        <dbReference type="RuleBase" id="RU003654"/>
    </source>
</evidence>
<dbReference type="PANTHER" id="PTHR11716:SF9">
    <property type="entry name" value="PHOSPHOLIPASE A2, MEMBRANE ASSOCIATED"/>
    <property type="match status" value="1"/>
</dbReference>
<dbReference type="EMBL" id="AKHW03006061">
    <property type="protein sequence ID" value="KYO24543.1"/>
    <property type="molecule type" value="Genomic_DNA"/>
</dbReference>
<comment type="catalytic activity">
    <reaction evidence="8">
        <text>a 1,2-diacyl-sn-glycero-3-phosphocholine + H2O = a 1-acyl-sn-glycero-3-phosphocholine + a fatty acid + H(+)</text>
        <dbReference type="Rhea" id="RHEA:15801"/>
        <dbReference type="ChEBI" id="CHEBI:15377"/>
        <dbReference type="ChEBI" id="CHEBI:15378"/>
        <dbReference type="ChEBI" id="CHEBI:28868"/>
        <dbReference type="ChEBI" id="CHEBI:57643"/>
        <dbReference type="ChEBI" id="CHEBI:58168"/>
        <dbReference type="EC" id="3.1.1.4"/>
    </reaction>
</comment>
<keyword evidence="8" id="KW-0378">Hydrolase</keyword>
<keyword evidence="3 6" id="KW-1015">Disulfide bond</keyword>
<dbReference type="GO" id="GO:0006644">
    <property type="term" value="P:phospholipid metabolic process"/>
    <property type="evidence" value="ECO:0007669"/>
    <property type="project" value="InterPro"/>
</dbReference>
<comment type="caution">
    <text evidence="10">The sequence shown here is derived from an EMBL/GenBank/DDBJ whole genome shotgun (WGS) entry which is preliminary data.</text>
</comment>
<dbReference type="EC" id="3.1.1.4" evidence="8"/>
<keyword evidence="8" id="KW-0732">Signal</keyword>
<feature type="disulfide bond" evidence="6">
    <location>
        <begin position="50"/>
        <end position="66"/>
    </location>
</feature>
<comment type="cofactor">
    <cofactor evidence="5">
        <name>Ca(2+)</name>
        <dbReference type="ChEBI" id="CHEBI:29108"/>
    </cofactor>
    <text evidence="5">Binds 1 Ca(2+) ion per subunit.</text>
</comment>
<dbReference type="CDD" id="cd00125">
    <property type="entry name" value="PLA2c"/>
    <property type="match status" value="1"/>
</dbReference>
<feature type="disulfide bond" evidence="6">
    <location>
        <begin position="100"/>
        <end position="112"/>
    </location>
</feature>
<proteinExistence type="inferred from homology"/>
<dbReference type="GO" id="GO:0016042">
    <property type="term" value="P:lipid catabolic process"/>
    <property type="evidence" value="ECO:0007669"/>
    <property type="project" value="InterPro"/>
</dbReference>
<feature type="chain" id="PRO_5007358823" description="Phospholipase A2" evidence="8">
    <location>
        <begin position="23"/>
        <end position="148"/>
    </location>
</feature>
<dbReference type="PROSITE" id="PS00118">
    <property type="entry name" value="PA2_HIS"/>
    <property type="match status" value="1"/>
</dbReference>
<feature type="signal peptide" evidence="8">
    <location>
        <begin position="1"/>
        <end position="22"/>
    </location>
</feature>
<protein>
    <recommendedName>
        <fullName evidence="8">Phospholipase A2</fullName>
        <ecNumber evidence="8">3.1.1.4</ecNumber>
    </recommendedName>
</protein>
<dbReference type="InterPro" id="IPR033112">
    <property type="entry name" value="PLA2_Asp_AS"/>
</dbReference>
<dbReference type="Pfam" id="PF00068">
    <property type="entry name" value="Phospholip_A2_1"/>
    <property type="match status" value="1"/>
</dbReference>
<sequence length="148" mass="16647">MAMKSLLLIAVFLICYVVLAHGNAIQFGKMIKATTRKNALLSYNGYGCFCGLGGKGTPVDATDRCCHAHDCCYRRAKQRGCKNPVITWYKYRIRKGRITCLNASNSCKKEVCECDRAAALCFKHTLSTYKRSYLFYPSKKCGKKKLTC</sequence>
<dbReference type="PhylomeDB" id="A0A151MJA0"/>
<dbReference type="Proteomes" id="UP000050525">
    <property type="component" value="Unassembled WGS sequence"/>
</dbReference>
<dbReference type="GO" id="GO:0050482">
    <property type="term" value="P:arachidonate secretion"/>
    <property type="evidence" value="ECO:0007669"/>
    <property type="project" value="InterPro"/>
</dbReference>
<evidence type="ECO:0000256" key="3">
    <source>
        <dbReference type="ARBA" id="ARBA00023157"/>
    </source>
</evidence>
<evidence type="ECO:0000256" key="4">
    <source>
        <dbReference type="PIRSR" id="PIRSR601211-1"/>
    </source>
</evidence>
<feature type="active site" evidence="4">
    <location>
        <position position="115"/>
    </location>
</feature>
<dbReference type="GO" id="GO:0042130">
    <property type="term" value="P:negative regulation of T cell proliferation"/>
    <property type="evidence" value="ECO:0007669"/>
    <property type="project" value="TreeGrafter"/>
</dbReference>
<feature type="binding site" evidence="5">
    <location>
        <position position="70"/>
    </location>
    <ligand>
        <name>Ca(2+)</name>
        <dbReference type="ChEBI" id="CHEBI:29108"/>
    </ligand>
</feature>
<keyword evidence="5" id="KW-0479">Metal-binding</keyword>
<feature type="active site" evidence="4">
    <location>
        <position position="69"/>
    </location>
</feature>
<dbReference type="GO" id="GO:0005543">
    <property type="term" value="F:phospholipid binding"/>
    <property type="evidence" value="ECO:0007669"/>
    <property type="project" value="TreeGrafter"/>
</dbReference>
<dbReference type="KEGG" id="amj:102567178"/>
<feature type="domain" description="Phospholipase A2-like central" evidence="9">
    <location>
        <begin position="23"/>
        <end position="142"/>
    </location>
</feature>
<dbReference type="GO" id="GO:0005576">
    <property type="term" value="C:extracellular region"/>
    <property type="evidence" value="ECO:0007669"/>
    <property type="project" value="UniProtKB-SubCell"/>
</dbReference>
<dbReference type="OrthoDB" id="5841574at2759"/>
<dbReference type="GO" id="GO:0005509">
    <property type="term" value="F:calcium ion binding"/>
    <property type="evidence" value="ECO:0007669"/>
    <property type="project" value="InterPro"/>
</dbReference>
<dbReference type="STRING" id="8496.A0A151MJA0"/>
<dbReference type="Gene3D" id="1.20.90.10">
    <property type="entry name" value="Phospholipase A2 domain"/>
    <property type="match status" value="1"/>
</dbReference>
<dbReference type="InterPro" id="IPR016090">
    <property type="entry name" value="PLA2-like_dom"/>
</dbReference>
<feature type="disulfide bond" evidence="6">
    <location>
        <begin position="72"/>
        <end position="114"/>
    </location>
</feature>
<dbReference type="PROSITE" id="PS00119">
    <property type="entry name" value="PA2_ASP"/>
    <property type="match status" value="1"/>
</dbReference>
<organism evidence="10 11">
    <name type="scientific">Alligator mississippiensis</name>
    <name type="common">American alligator</name>
    <dbReference type="NCBI Taxonomy" id="8496"/>
    <lineage>
        <taxon>Eukaryota</taxon>
        <taxon>Metazoa</taxon>
        <taxon>Chordata</taxon>
        <taxon>Craniata</taxon>
        <taxon>Vertebrata</taxon>
        <taxon>Euteleostomi</taxon>
        <taxon>Archelosauria</taxon>
        <taxon>Archosauria</taxon>
        <taxon>Crocodylia</taxon>
        <taxon>Alligatoridae</taxon>
        <taxon>Alligatorinae</taxon>
        <taxon>Alligator</taxon>
    </lineage>
</organism>
<feature type="binding site" evidence="5">
    <location>
        <position position="53"/>
    </location>
    <ligand>
        <name>Ca(2+)</name>
        <dbReference type="ChEBI" id="CHEBI:29108"/>
    </ligand>
</feature>
<keyword evidence="11" id="KW-1185">Reference proteome</keyword>
<dbReference type="InterPro" id="IPR033113">
    <property type="entry name" value="PLA2_histidine"/>
</dbReference>
<dbReference type="SMART" id="SM00085">
    <property type="entry name" value="PA2c"/>
    <property type="match status" value="1"/>
</dbReference>
<evidence type="ECO:0000256" key="8">
    <source>
        <dbReference type="RuleBase" id="RU361236"/>
    </source>
</evidence>
<dbReference type="GO" id="GO:0047498">
    <property type="term" value="F:calcium-dependent phospholipase A2 activity"/>
    <property type="evidence" value="ECO:0007669"/>
    <property type="project" value="TreeGrafter"/>
</dbReference>
<evidence type="ECO:0000256" key="1">
    <source>
        <dbReference type="ARBA" id="ARBA00004613"/>
    </source>
</evidence>
<evidence type="ECO:0000256" key="5">
    <source>
        <dbReference type="PIRSR" id="PIRSR601211-2"/>
    </source>
</evidence>
<evidence type="ECO:0000259" key="9">
    <source>
        <dbReference type="SMART" id="SM00085"/>
    </source>
</evidence>
<gene>
    <name evidence="10" type="primary">PLA2G2A</name>
    <name evidence="10" type="ORF">Y1Q_0023235</name>
</gene>
<keyword evidence="2 8" id="KW-0964">Secreted</keyword>
<keyword evidence="8" id="KW-0443">Lipid metabolism</keyword>
<evidence type="ECO:0000313" key="11">
    <source>
        <dbReference type="Proteomes" id="UP000050525"/>
    </source>
</evidence>
<feature type="disulfide bond" evidence="6">
    <location>
        <begin position="81"/>
        <end position="107"/>
    </location>
</feature>
<feature type="disulfide bond" evidence="6">
    <location>
        <begin position="65"/>
        <end position="121"/>
    </location>
</feature>
<evidence type="ECO:0000256" key="2">
    <source>
        <dbReference type="ARBA" id="ARBA00022525"/>
    </source>
</evidence>